<dbReference type="EMBL" id="CM016552">
    <property type="protein sequence ID" value="TKW41635.1"/>
    <property type="molecule type" value="Genomic_DNA"/>
</dbReference>
<protein>
    <submittedName>
        <fullName evidence="1">Uncharacterized protein</fullName>
    </submittedName>
</protein>
<dbReference type="Proteomes" id="UP000298652">
    <property type="component" value="Chromosome 1"/>
</dbReference>
<accession>A0A4U6WHA2</accession>
<evidence type="ECO:0000313" key="1">
    <source>
        <dbReference type="EMBL" id="TKW41635.1"/>
    </source>
</evidence>
<proteinExistence type="predicted"/>
<organism evidence="1 2">
    <name type="scientific">Setaria viridis</name>
    <name type="common">Green bristlegrass</name>
    <name type="synonym">Setaria italica subsp. viridis</name>
    <dbReference type="NCBI Taxonomy" id="4556"/>
    <lineage>
        <taxon>Eukaryota</taxon>
        <taxon>Viridiplantae</taxon>
        <taxon>Streptophyta</taxon>
        <taxon>Embryophyta</taxon>
        <taxon>Tracheophyta</taxon>
        <taxon>Spermatophyta</taxon>
        <taxon>Magnoliopsida</taxon>
        <taxon>Liliopsida</taxon>
        <taxon>Poales</taxon>
        <taxon>Poaceae</taxon>
        <taxon>PACMAD clade</taxon>
        <taxon>Panicoideae</taxon>
        <taxon>Panicodae</taxon>
        <taxon>Paniceae</taxon>
        <taxon>Cenchrinae</taxon>
        <taxon>Setaria</taxon>
    </lineage>
</organism>
<keyword evidence="2" id="KW-1185">Reference proteome</keyword>
<reference evidence="1" key="1">
    <citation type="submission" date="2019-03" db="EMBL/GenBank/DDBJ databases">
        <title>WGS assembly of Setaria viridis.</title>
        <authorList>
            <person name="Huang P."/>
            <person name="Jenkins J."/>
            <person name="Grimwood J."/>
            <person name="Barry K."/>
            <person name="Healey A."/>
            <person name="Mamidi S."/>
            <person name="Sreedasyam A."/>
            <person name="Shu S."/>
            <person name="Feldman M."/>
            <person name="Wu J."/>
            <person name="Yu Y."/>
            <person name="Chen C."/>
            <person name="Johnson J."/>
            <person name="Rokhsar D."/>
            <person name="Baxter I."/>
            <person name="Schmutz J."/>
            <person name="Brutnell T."/>
            <person name="Kellogg E."/>
        </authorList>
    </citation>
    <scope>NUCLEOTIDE SEQUENCE [LARGE SCALE GENOMIC DNA]</scope>
</reference>
<dbReference type="Gramene" id="TKW41635">
    <property type="protein sequence ID" value="TKW41635"/>
    <property type="gene ID" value="SEVIR_1G329666v2"/>
</dbReference>
<dbReference type="AlphaFoldDB" id="A0A4U6WHA2"/>
<sequence>METRCEPNDWARQHAELGGFGFEDFTIHTNQARRSYHLTYRPLLPPSAPPPGSRRPPTTSAQIILLRSALIADATPNCFHLMVLQAARVLMASASS</sequence>
<name>A0A4U6WHA2_SETVI</name>
<evidence type="ECO:0000313" key="2">
    <source>
        <dbReference type="Proteomes" id="UP000298652"/>
    </source>
</evidence>
<gene>
    <name evidence="1" type="ORF">SEVIR_1G329666v2</name>
</gene>